<proteinExistence type="predicted"/>
<dbReference type="STRING" id="415015.SAMN05660462_00089"/>
<name>A0A1H3K1F5_9FIRM</name>
<keyword evidence="3" id="KW-1185">Reference proteome</keyword>
<dbReference type="OrthoDB" id="9777844at2"/>
<dbReference type="Proteomes" id="UP000198625">
    <property type="component" value="Unassembled WGS sequence"/>
</dbReference>
<dbReference type="PANTHER" id="PTHR37850">
    <property type="entry name" value="STRU PROTEIN"/>
    <property type="match status" value="1"/>
</dbReference>
<dbReference type="AlphaFoldDB" id="A0A1H3K1F5"/>
<feature type="domain" description="Oxidoreductase DRL-like catalytic" evidence="1">
    <location>
        <begin position="159"/>
        <end position="321"/>
    </location>
</feature>
<dbReference type="InterPro" id="IPR036291">
    <property type="entry name" value="NAD(P)-bd_dom_sf"/>
</dbReference>
<accession>A0A1H3K1F5</accession>
<organism evidence="2 3">
    <name type="scientific">Proteiniborus ethanoligenes</name>
    <dbReference type="NCBI Taxonomy" id="415015"/>
    <lineage>
        <taxon>Bacteria</taxon>
        <taxon>Bacillati</taxon>
        <taxon>Bacillota</taxon>
        <taxon>Clostridia</taxon>
        <taxon>Eubacteriales</taxon>
        <taxon>Proteiniborus</taxon>
    </lineage>
</organism>
<dbReference type="PANTHER" id="PTHR37850:SF1">
    <property type="entry name" value="SAF DOMAIN PROTEIN"/>
    <property type="match status" value="1"/>
</dbReference>
<evidence type="ECO:0000313" key="3">
    <source>
        <dbReference type="Proteomes" id="UP000198625"/>
    </source>
</evidence>
<dbReference type="EMBL" id="FNQE01000001">
    <property type="protein sequence ID" value="SDY45689.1"/>
    <property type="molecule type" value="Genomic_DNA"/>
</dbReference>
<dbReference type="SUPFAM" id="SSF51735">
    <property type="entry name" value="NAD(P)-binding Rossmann-fold domains"/>
    <property type="match status" value="1"/>
</dbReference>
<evidence type="ECO:0000313" key="2">
    <source>
        <dbReference type="EMBL" id="SDY45689.1"/>
    </source>
</evidence>
<dbReference type="InterPro" id="IPR048423">
    <property type="entry name" value="DRL_cat"/>
</dbReference>
<protein>
    <submittedName>
        <fullName evidence="2">Predicted homoserine dehydrogenase, contains C-terminal SAF domain</fullName>
    </submittedName>
</protein>
<dbReference type="CDD" id="cd11616">
    <property type="entry name" value="SAF_DH_OX_like"/>
    <property type="match status" value="1"/>
</dbReference>
<evidence type="ECO:0000259" key="1">
    <source>
        <dbReference type="Pfam" id="PF21135"/>
    </source>
</evidence>
<gene>
    <name evidence="2" type="ORF">SAMN05660462_00089</name>
</gene>
<sequence length="428" mass="46661">MVSQHIIDKLNERDKEKNPIKVAIAGTGFIGRGLINQISLMKGIKVIAIGNRNVRKAEEVVNQIGINITGKICNHSLELNNSVKEGKIGIVSNPLLLAETEADIIVDCTGDVMTGASLGFATLNNNKHFISNPEMDVTIGPVLNKIAETKGVIYSDQEGDEPGVIMGLYRYVKLLGLDVIAAGKFKKFYDRHANPTTVKKWADKAEQSPYKISSFTDGSKMSIEMAIVSNATGLVPDVRGMHLPSSTLNTAANVLTTKETGGILSSKGIVDIVFDVEPSGGVYIVATTSHPRIIKDLQYYKMGEGPNYLFYRPYHLCSFEMAIGIIRAVIDGDSTIKPIGKPVADVITVAKKDLFPGDTLDSIGGYSYYGLIDKADIIKRENILPIGLAKGAKIVKPVKMDTPISFNDIEIDTTTILWELRQQYNNMI</sequence>
<dbReference type="RefSeq" id="WP_091725697.1">
    <property type="nucleotide sequence ID" value="NZ_FNQE01000001.1"/>
</dbReference>
<dbReference type="Gene3D" id="3.40.50.720">
    <property type="entry name" value="NAD(P)-binding Rossmann-like Domain"/>
    <property type="match status" value="1"/>
</dbReference>
<dbReference type="Pfam" id="PF21135">
    <property type="entry name" value="DRL_cat"/>
    <property type="match status" value="1"/>
</dbReference>
<reference evidence="2 3" key="1">
    <citation type="submission" date="2016-10" db="EMBL/GenBank/DDBJ databases">
        <authorList>
            <person name="de Groot N.N."/>
        </authorList>
    </citation>
    <scope>NUCLEOTIDE SEQUENCE [LARGE SCALE GENOMIC DNA]</scope>
    <source>
        <strain evidence="2 3">DSM 21650</strain>
    </source>
</reference>